<evidence type="ECO:0000313" key="2">
    <source>
        <dbReference type="EMBL" id="CAK0800478.1"/>
    </source>
</evidence>
<organism evidence="2 3">
    <name type="scientific">Prorocentrum cordatum</name>
    <dbReference type="NCBI Taxonomy" id="2364126"/>
    <lineage>
        <taxon>Eukaryota</taxon>
        <taxon>Sar</taxon>
        <taxon>Alveolata</taxon>
        <taxon>Dinophyceae</taxon>
        <taxon>Prorocentrales</taxon>
        <taxon>Prorocentraceae</taxon>
        <taxon>Prorocentrum</taxon>
    </lineage>
</organism>
<name>A0ABN9Q7A9_9DINO</name>
<protein>
    <submittedName>
        <fullName evidence="2">Uncharacterized protein</fullName>
    </submittedName>
</protein>
<dbReference type="Proteomes" id="UP001189429">
    <property type="component" value="Unassembled WGS sequence"/>
</dbReference>
<comment type="caution">
    <text evidence="2">The sequence shown here is derived from an EMBL/GenBank/DDBJ whole genome shotgun (WGS) entry which is preliminary data.</text>
</comment>
<gene>
    <name evidence="2" type="ORF">PCOR1329_LOCUS8623</name>
</gene>
<evidence type="ECO:0000256" key="1">
    <source>
        <dbReference type="SAM" id="MobiDB-lite"/>
    </source>
</evidence>
<accession>A0ABN9Q7A9</accession>
<proteinExistence type="predicted"/>
<reference evidence="2" key="1">
    <citation type="submission" date="2023-10" db="EMBL/GenBank/DDBJ databases">
        <authorList>
            <person name="Chen Y."/>
            <person name="Shah S."/>
            <person name="Dougan E. K."/>
            <person name="Thang M."/>
            <person name="Chan C."/>
        </authorList>
    </citation>
    <scope>NUCLEOTIDE SEQUENCE [LARGE SCALE GENOMIC DNA]</scope>
</reference>
<keyword evidence="3" id="KW-1185">Reference proteome</keyword>
<feature type="region of interest" description="Disordered" evidence="1">
    <location>
        <begin position="510"/>
        <end position="535"/>
    </location>
</feature>
<feature type="compositionally biased region" description="Basic and acidic residues" evidence="1">
    <location>
        <begin position="510"/>
        <end position="522"/>
    </location>
</feature>
<dbReference type="EMBL" id="CAUYUJ010002370">
    <property type="protein sequence ID" value="CAK0800478.1"/>
    <property type="molecule type" value="Genomic_DNA"/>
</dbReference>
<feature type="region of interest" description="Disordered" evidence="1">
    <location>
        <begin position="1"/>
        <end position="25"/>
    </location>
</feature>
<sequence length="1203" mass="129889">MAAMLDEEGQEKAPPPKPLGATVLGSLGTLGAHRTVAARAAGSQGGMVRLAPDACVLRSSSQSLPARGRSPIRPTCDGVKVDILKARAHPSVRGRIGQHHFHAGWPPWDVSMILLRAAPRVPMGAPKSPRGCAASAPAGACNAAGGTEPERAPAPKCLQGTAYRNVPSRWRCSCCGGIIAGAHLASIPSAPQGRLPAGRREGLGSVGAVSAQALGAVVLEMVQVKYGVALDPADFARKLRGHCRDNGAVKHHADDGLLLSPADVVAQLNARPDMRFLAPAPGGDRLLSLRVGARSTDSFEELLREVRHTPGTPRAVAVVDPPCAGGRARSPRAVAAFREDYARPRTLIGRDAAATRSPLVAFGESGFKTALLLDPEVVAEGLGRPDNAADLVDELKRLLVLEAGCPVGVGSGRKGLKYKGHAPVHAQKIVSPGWRSACHLLNATVSVTGDLGEATTVDYRTDIRDTFGQRVAAEDGDGGGEGGEDDAFDFNFDVDGEGPAEEFNFDEHADIADHGSGGRDAGDDNEDQGPPDYPCEDAYVVDLSKSIYTPGPHHVLHNLAKGLPTVLAWWDDFVEYAKNVCKLLSMKFSKERLLRTCFAGGAGALFYDDIAGFTARIYDGRWGTVHNATHLPIDPNISEPRRYSWDKARYKLEGGVAAPRDDIDDPDRKGANVDRVDESGGGGGAAPSASDDASLKKAGRADIYQVIMSLLAVRHLRACAQSGDEAMGHKIFSLALDRPFVDVDLQRLIDITDPTYDIRKAYDEFDFDVEMASDPLPDDAPSGKINGGRHLFFTFHHTKPSDLVAPPGAPRVRDSDSIAISLCEVTDPSSETPVLLMKDTETGLDESSVIAVPSTFTMSEWKSLTRYICQPALCHKFGGVEAPAGIAGAMGLVIEQLLPSAAANGQGVFFKAEALTDNAERALKFLSEKGFVTRSLGNSWMLSSRGKLSLQTLQPLGNPENVMMPPGVSEKPLCDLSSLQLALLFDRAGWKHEVVKSRRGLKPCTQMGAKVRHLRESAKTFSQHYLWALLDSPRHGSQVLHLMPEGYYMALLKGHEWTPPAKRTKKDEFEFDASDADYEVEEEAIDEIGPAEGEDDQDEADEELGRIRKDNQNWRGSRFTYVYHKTTGEVTGLECTCVYKDAHPNKCRRRRLFWANKGPGNTEKLLKHWVLMGGQCDDQITHRDMPHPAKLPTFKELDEMDFT</sequence>
<feature type="compositionally biased region" description="Basic and acidic residues" evidence="1">
    <location>
        <begin position="666"/>
        <end position="678"/>
    </location>
</feature>
<evidence type="ECO:0000313" key="3">
    <source>
        <dbReference type="Proteomes" id="UP001189429"/>
    </source>
</evidence>
<feature type="region of interest" description="Disordered" evidence="1">
    <location>
        <begin position="657"/>
        <end position="693"/>
    </location>
</feature>